<keyword evidence="2" id="KW-0812">Transmembrane</keyword>
<dbReference type="EMBL" id="QJKJ01005006">
    <property type="protein sequence ID" value="RDX91899.1"/>
    <property type="molecule type" value="Genomic_DNA"/>
</dbReference>
<dbReference type="Gene3D" id="1.20.1250.20">
    <property type="entry name" value="MFS general substrate transporter like domains"/>
    <property type="match status" value="1"/>
</dbReference>
<dbReference type="OrthoDB" id="786198at2759"/>
<feature type="transmembrane region" description="Helical" evidence="2">
    <location>
        <begin position="112"/>
        <end position="130"/>
    </location>
</feature>
<dbReference type="AlphaFoldDB" id="A0A371GMU6"/>
<accession>A0A371GMU6</accession>
<evidence type="ECO:0000256" key="2">
    <source>
        <dbReference type="SAM" id="Phobius"/>
    </source>
</evidence>
<evidence type="ECO:0000313" key="4">
    <source>
        <dbReference type="Proteomes" id="UP000257109"/>
    </source>
</evidence>
<feature type="non-terminal residue" evidence="3">
    <location>
        <position position="1"/>
    </location>
</feature>
<keyword evidence="2" id="KW-1133">Transmembrane helix</keyword>
<dbReference type="Proteomes" id="UP000257109">
    <property type="component" value="Unassembled WGS sequence"/>
</dbReference>
<sequence length="168" mass="18770">MNVKRRIKVNFNELEAPQVSTWEGYVNWRNKPALRGRHGGMLAASFVLVVEILENLAFLANASNLVLYLKQYMHMSPSKSANNVTNFMGTAFLLALLGGFLSDAFFTTYRVYLISAVIEFLLWVGCDMFTRIRESCKVLQVAGRVESNGATKSGPRGRIENVNGVKNT</sequence>
<proteinExistence type="predicted"/>
<keyword evidence="2" id="KW-0472">Membrane</keyword>
<gene>
    <name evidence="3" type="primary">NPF4.7</name>
    <name evidence="3" type="ORF">CR513_26044</name>
</gene>
<reference evidence="3" key="1">
    <citation type="submission" date="2018-05" db="EMBL/GenBank/DDBJ databases">
        <title>Draft genome of Mucuna pruriens seed.</title>
        <authorList>
            <person name="Nnadi N.E."/>
            <person name="Vos R."/>
            <person name="Hasami M.H."/>
            <person name="Devisetty U.K."/>
            <person name="Aguiy J.C."/>
        </authorList>
    </citation>
    <scope>NUCLEOTIDE SEQUENCE [LARGE SCALE GENOMIC DNA]</scope>
    <source>
        <strain evidence="3">JCA_2017</strain>
    </source>
</reference>
<evidence type="ECO:0000256" key="1">
    <source>
        <dbReference type="SAM" id="MobiDB-lite"/>
    </source>
</evidence>
<organism evidence="3 4">
    <name type="scientific">Mucuna pruriens</name>
    <name type="common">Velvet bean</name>
    <name type="synonym">Dolichos pruriens</name>
    <dbReference type="NCBI Taxonomy" id="157652"/>
    <lineage>
        <taxon>Eukaryota</taxon>
        <taxon>Viridiplantae</taxon>
        <taxon>Streptophyta</taxon>
        <taxon>Embryophyta</taxon>
        <taxon>Tracheophyta</taxon>
        <taxon>Spermatophyta</taxon>
        <taxon>Magnoliopsida</taxon>
        <taxon>eudicotyledons</taxon>
        <taxon>Gunneridae</taxon>
        <taxon>Pentapetalae</taxon>
        <taxon>rosids</taxon>
        <taxon>fabids</taxon>
        <taxon>Fabales</taxon>
        <taxon>Fabaceae</taxon>
        <taxon>Papilionoideae</taxon>
        <taxon>50 kb inversion clade</taxon>
        <taxon>NPAAA clade</taxon>
        <taxon>indigoferoid/millettioid clade</taxon>
        <taxon>Phaseoleae</taxon>
        <taxon>Mucuna</taxon>
    </lineage>
</organism>
<dbReference type="PANTHER" id="PTHR11654">
    <property type="entry name" value="OLIGOPEPTIDE TRANSPORTER-RELATED"/>
    <property type="match status" value="1"/>
</dbReference>
<comment type="caution">
    <text evidence="3">The sequence shown here is derived from an EMBL/GenBank/DDBJ whole genome shotgun (WGS) entry which is preliminary data.</text>
</comment>
<dbReference type="InterPro" id="IPR036259">
    <property type="entry name" value="MFS_trans_sf"/>
</dbReference>
<dbReference type="SUPFAM" id="SSF103473">
    <property type="entry name" value="MFS general substrate transporter"/>
    <property type="match status" value="1"/>
</dbReference>
<feature type="region of interest" description="Disordered" evidence="1">
    <location>
        <begin position="147"/>
        <end position="168"/>
    </location>
</feature>
<evidence type="ECO:0000313" key="3">
    <source>
        <dbReference type="EMBL" id="RDX91899.1"/>
    </source>
</evidence>
<name>A0A371GMU6_MUCPR</name>
<feature type="transmembrane region" description="Helical" evidence="2">
    <location>
        <begin position="87"/>
        <end position="106"/>
    </location>
</feature>
<keyword evidence="4" id="KW-1185">Reference proteome</keyword>
<protein>
    <submittedName>
        <fullName evidence="3">Protein NRT1/ PTR FAMILY 4.7</fullName>
    </submittedName>
</protein>